<protein>
    <submittedName>
        <fullName evidence="2">RimJ/RimL family protein N-acetyltransferase</fullName>
    </submittedName>
</protein>
<sequence>MPQGLLVESQHDNVDVMTSAGLRLHLRRATPTDLEAANHLHRWQCSAESRRARYQGSRDRIRRAEWRHLVDPDRGYTFLIVCPQRPGLIGLAHLLWQDCGPPEIALLIADAWQGRGVGTAVARHVVGLAVAHGHPVQQARIRTGNVRAIRLASHFGAIVDNTA</sequence>
<proteinExistence type="predicted"/>
<evidence type="ECO:0000259" key="1">
    <source>
        <dbReference type="PROSITE" id="PS51186"/>
    </source>
</evidence>
<dbReference type="SUPFAM" id="SSF55729">
    <property type="entry name" value="Acyl-CoA N-acyltransferases (Nat)"/>
    <property type="match status" value="1"/>
</dbReference>
<feature type="domain" description="N-acetyltransferase" evidence="1">
    <location>
        <begin position="24"/>
        <end position="163"/>
    </location>
</feature>
<name>A0ABS0JBS2_9ACTN</name>
<gene>
    <name evidence="2" type="ORF">IW248_000789</name>
</gene>
<organism evidence="2 3">
    <name type="scientific">Micromonospora ureilytica</name>
    <dbReference type="NCBI Taxonomy" id="709868"/>
    <lineage>
        <taxon>Bacteria</taxon>
        <taxon>Bacillati</taxon>
        <taxon>Actinomycetota</taxon>
        <taxon>Actinomycetes</taxon>
        <taxon>Micromonosporales</taxon>
        <taxon>Micromonosporaceae</taxon>
        <taxon>Micromonospora</taxon>
    </lineage>
</organism>
<dbReference type="Proteomes" id="UP000614915">
    <property type="component" value="Unassembled WGS sequence"/>
</dbReference>
<dbReference type="InterPro" id="IPR016181">
    <property type="entry name" value="Acyl_CoA_acyltransferase"/>
</dbReference>
<dbReference type="RefSeq" id="WP_196925688.1">
    <property type="nucleotide sequence ID" value="NZ_JADOTX010000001.1"/>
</dbReference>
<keyword evidence="3" id="KW-1185">Reference proteome</keyword>
<dbReference type="PROSITE" id="PS51186">
    <property type="entry name" value="GNAT"/>
    <property type="match status" value="1"/>
</dbReference>
<evidence type="ECO:0000313" key="2">
    <source>
        <dbReference type="EMBL" id="MBG6064502.1"/>
    </source>
</evidence>
<dbReference type="Pfam" id="PF13302">
    <property type="entry name" value="Acetyltransf_3"/>
    <property type="match status" value="1"/>
</dbReference>
<dbReference type="Gene3D" id="3.40.630.30">
    <property type="match status" value="1"/>
</dbReference>
<evidence type="ECO:0000313" key="3">
    <source>
        <dbReference type="Proteomes" id="UP000614915"/>
    </source>
</evidence>
<dbReference type="EMBL" id="JADOTX010000001">
    <property type="protein sequence ID" value="MBG6064502.1"/>
    <property type="molecule type" value="Genomic_DNA"/>
</dbReference>
<accession>A0ABS0JBS2</accession>
<dbReference type="InterPro" id="IPR000182">
    <property type="entry name" value="GNAT_dom"/>
</dbReference>
<reference evidence="2 3" key="1">
    <citation type="submission" date="2020-11" db="EMBL/GenBank/DDBJ databases">
        <title>Sequencing the genomes of 1000 actinobacteria strains.</title>
        <authorList>
            <person name="Klenk H.-P."/>
        </authorList>
    </citation>
    <scope>NUCLEOTIDE SEQUENCE [LARGE SCALE GENOMIC DNA]</scope>
    <source>
        <strain evidence="2 3">DSM 101692</strain>
    </source>
</reference>
<comment type="caution">
    <text evidence="2">The sequence shown here is derived from an EMBL/GenBank/DDBJ whole genome shotgun (WGS) entry which is preliminary data.</text>
</comment>